<reference evidence="3" key="1">
    <citation type="submission" date="2020-10" db="EMBL/GenBank/DDBJ databases">
        <authorList>
            <person name="Han B."/>
            <person name="Lu T."/>
            <person name="Zhao Q."/>
            <person name="Huang X."/>
            <person name="Zhao Y."/>
        </authorList>
    </citation>
    <scope>NUCLEOTIDE SEQUENCE</scope>
</reference>
<dbReference type="InterPro" id="IPR023213">
    <property type="entry name" value="CAT-like_dom_sf"/>
</dbReference>
<evidence type="ECO:0000256" key="1">
    <source>
        <dbReference type="ARBA" id="ARBA00022679"/>
    </source>
</evidence>
<accession>A0A811QSJ2</accession>
<dbReference type="Pfam" id="PF02458">
    <property type="entry name" value="Transferase"/>
    <property type="match status" value="1"/>
</dbReference>
<dbReference type="InterPro" id="IPR051504">
    <property type="entry name" value="Plant_metabolite_acyltrans"/>
</dbReference>
<proteinExistence type="predicted"/>
<protein>
    <submittedName>
        <fullName evidence="3">Uncharacterized protein</fullName>
    </submittedName>
</protein>
<evidence type="ECO:0000313" key="4">
    <source>
        <dbReference type="Proteomes" id="UP000604825"/>
    </source>
</evidence>
<keyword evidence="1" id="KW-0808">Transferase</keyword>
<comment type="caution">
    <text evidence="3">The sequence shown here is derived from an EMBL/GenBank/DDBJ whole genome shotgun (WGS) entry which is preliminary data.</text>
</comment>
<name>A0A811QSJ2_9POAL</name>
<dbReference type="Proteomes" id="UP000604825">
    <property type="component" value="Unassembled WGS sequence"/>
</dbReference>
<keyword evidence="4" id="KW-1185">Reference proteome</keyword>
<evidence type="ECO:0000256" key="2">
    <source>
        <dbReference type="ARBA" id="ARBA00023315"/>
    </source>
</evidence>
<gene>
    <name evidence="3" type="ORF">NCGR_LOCUS45449</name>
</gene>
<dbReference type="AlphaFoldDB" id="A0A811QSJ2"/>
<dbReference type="EMBL" id="CAJGYO010000012">
    <property type="protein sequence ID" value="CAD6262069.1"/>
    <property type="molecule type" value="Genomic_DNA"/>
</dbReference>
<dbReference type="Gene3D" id="3.30.559.10">
    <property type="entry name" value="Chloramphenicol acetyltransferase-like domain"/>
    <property type="match status" value="2"/>
</dbReference>
<dbReference type="GO" id="GO:0016747">
    <property type="term" value="F:acyltransferase activity, transferring groups other than amino-acyl groups"/>
    <property type="evidence" value="ECO:0007669"/>
    <property type="project" value="UniProtKB-ARBA"/>
</dbReference>
<evidence type="ECO:0000313" key="3">
    <source>
        <dbReference type="EMBL" id="CAD6262069.1"/>
    </source>
</evidence>
<organism evidence="3 4">
    <name type="scientific">Miscanthus lutarioriparius</name>
    <dbReference type="NCBI Taxonomy" id="422564"/>
    <lineage>
        <taxon>Eukaryota</taxon>
        <taxon>Viridiplantae</taxon>
        <taxon>Streptophyta</taxon>
        <taxon>Embryophyta</taxon>
        <taxon>Tracheophyta</taxon>
        <taxon>Spermatophyta</taxon>
        <taxon>Magnoliopsida</taxon>
        <taxon>Liliopsida</taxon>
        <taxon>Poales</taxon>
        <taxon>Poaceae</taxon>
        <taxon>PACMAD clade</taxon>
        <taxon>Panicoideae</taxon>
        <taxon>Andropogonodae</taxon>
        <taxon>Andropogoneae</taxon>
        <taxon>Saccharinae</taxon>
        <taxon>Miscanthus</taxon>
    </lineage>
</organism>
<sequence>MHHVAGENRRCQLRRCAGKGCADAGSHNQAQCHGSPVADWSAAAAPLALLGRDQLPAFDTAVQSLRSSLTATLATFAPLAGKLVHLAGTGDVAIRFSASSDGVRFVVAESDADVCRLAGEEHDVQTFEHLVPEVEMGELPAPLLAVQATRLGGGGMALGVTLHHGVADGRSLWRFVEAWAAACRGDALPEPPPSFDRSRVSLPGGEELARSVLTKYAPNLPLQIERLKQHIARVGEESQGAPPLRRPPSTFVAVVALAWTCYARCRPFPADEDVFLFFFADVRDRLDPPAGAEYFGACISRCLARLPARELRGAPALAAAASAAQGAVREVAEDPLAGWEFARTPTRAYEAADFGWGRPRRTENVKMNHDGQVALVRARDGDGVQVSVSVLRRAHMDAFKSEFLSLMA</sequence>
<dbReference type="PANTHER" id="PTHR31625">
    <property type="match status" value="1"/>
</dbReference>
<dbReference type="SUPFAM" id="SSF52777">
    <property type="entry name" value="CoA-dependent acyltransferases"/>
    <property type="match status" value="1"/>
</dbReference>
<keyword evidence="2" id="KW-0012">Acyltransferase</keyword>
<dbReference type="OrthoDB" id="667639at2759"/>